<accession>A0A0L7LSC4</accession>
<comment type="similarity">
    <text evidence="2">Belongs to the dynein intermediate chain family.</text>
</comment>
<reference evidence="13 14" key="1">
    <citation type="journal article" date="2015" name="Genome Biol. Evol.">
        <title>The genome of winter moth (Operophtera brumata) provides a genomic perspective on sexual dimorphism and phenology.</title>
        <authorList>
            <person name="Derks M.F."/>
            <person name="Smit S."/>
            <person name="Salis L."/>
            <person name="Schijlen E."/>
            <person name="Bossers A."/>
            <person name="Mateman C."/>
            <person name="Pijl A.S."/>
            <person name="de Ridder D."/>
            <person name="Groenen M.A."/>
            <person name="Visser M.E."/>
            <person name="Megens H.J."/>
        </authorList>
    </citation>
    <scope>NUCLEOTIDE SEQUENCE [LARGE SCALE GENOMIC DNA]</scope>
    <source>
        <strain evidence="13">WM2013NL</strain>
        <tissue evidence="13">Head and thorax</tissue>
    </source>
</reference>
<keyword evidence="6" id="KW-0677">Repeat</keyword>
<evidence type="ECO:0000313" key="13">
    <source>
        <dbReference type="EMBL" id="KOB78096.1"/>
    </source>
</evidence>
<dbReference type="AlphaFoldDB" id="A0A0L7LSC4"/>
<dbReference type="InterPro" id="IPR015943">
    <property type="entry name" value="WD40/YVTN_repeat-like_dom_sf"/>
</dbReference>
<dbReference type="STRING" id="104452.A0A0L7LSC4"/>
<feature type="region of interest" description="Disordered" evidence="12">
    <location>
        <begin position="150"/>
        <end position="178"/>
    </location>
</feature>
<evidence type="ECO:0000256" key="2">
    <source>
        <dbReference type="ARBA" id="ARBA00011059"/>
    </source>
</evidence>
<dbReference type="GO" id="GO:0036158">
    <property type="term" value="P:outer dynein arm assembly"/>
    <property type="evidence" value="ECO:0007669"/>
    <property type="project" value="TreeGrafter"/>
</dbReference>
<comment type="subcellular location">
    <subcellularLocation>
        <location evidence="1">Cytoplasm</location>
        <location evidence="1">Cytoskeleton</location>
        <location evidence="1">Cilium axoneme</location>
    </subcellularLocation>
</comment>
<evidence type="ECO:0000256" key="5">
    <source>
        <dbReference type="ARBA" id="ARBA00022701"/>
    </source>
</evidence>
<keyword evidence="5" id="KW-0493">Microtubule</keyword>
<keyword evidence="8" id="KW-0969">Cilium</keyword>
<keyword evidence="9" id="KW-0505">Motor protein</keyword>
<evidence type="ECO:0000256" key="1">
    <source>
        <dbReference type="ARBA" id="ARBA00004430"/>
    </source>
</evidence>
<evidence type="ECO:0000256" key="9">
    <source>
        <dbReference type="ARBA" id="ARBA00023175"/>
    </source>
</evidence>
<dbReference type="EMBL" id="JTDY01000241">
    <property type="protein sequence ID" value="KOB78096.1"/>
    <property type="molecule type" value="Genomic_DNA"/>
</dbReference>
<evidence type="ECO:0000256" key="10">
    <source>
        <dbReference type="ARBA" id="ARBA00023212"/>
    </source>
</evidence>
<evidence type="ECO:0000256" key="6">
    <source>
        <dbReference type="ARBA" id="ARBA00022737"/>
    </source>
</evidence>
<keyword evidence="11" id="KW-0966">Cell projection</keyword>
<dbReference type="SUPFAM" id="SSF50978">
    <property type="entry name" value="WD40 repeat-like"/>
    <property type="match status" value="1"/>
</dbReference>
<dbReference type="GO" id="GO:0003341">
    <property type="term" value="P:cilium movement"/>
    <property type="evidence" value="ECO:0007669"/>
    <property type="project" value="TreeGrafter"/>
</dbReference>
<dbReference type="GO" id="GO:0045504">
    <property type="term" value="F:dynein heavy chain binding"/>
    <property type="evidence" value="ECO:0007669"/>
    <property type="project" value="TreeGrafter"/>
</dbReference>
<keyword evidence="14" id="KW-1185">Reference proteome</keyword>
<dbReference type="InterPro" id="IPR050687">
    <property type="entry name" value="Dynein_IC"/>
</dbReference>
<evidence type="ECO:0000256" key="4">
    <source>
        <dbReference type="ARBA" id="ARBA00022574"/>
    </source>
</evidence>
<dbReference type="PANTHER" id="PTHR12442">
    <property type="entry name" value="DYNEIN INTERMEDIATE CHAIN"/>
    <property type="match status" value="1"/>
</dbReference>
<dbReference type="GO" id="GO:0005874">
    <property type="term" value="C:microtubule"/>
    <property type="evidence" value="ECO:0007669"/>
    <property type="project" value="UniProtKB-KW"/>
</dbReference>
<evidence type="ECO:0000256" key="12">
    <source>
        <dbReference type="SAM" id="MobiDB-lite"/>
    </source>
</evidence>
<comment type="caution">
    <text evidence="13">The sequence shown here is derived from an EMBL/GenBank/DDBJ whole genome shotgun (WGS) entry which is preliminary data.</text>
</comment>
<keyword evidence="7" id="KW-0243">Dynein</keyword>
<dbReference type="GO" id="GO:0045503">
    <property type="term" value="F:dynein light chain binding"/>
    <property type="evidence" value="ECO:0007669"/>
    <property type="project" value="TreeGrafter"/>
</dbReference>
<gene>
    <name evidence="13" type="ORF">OBRU01_02986</name>
</gene>
<dbReference type="Proteomes" id="UP000037510">
    <property type="component" value="Unassembled WGS sequence"/>
</dbReference>
<evidence type="ECO:0000256" key="8">
    <source>
        <dbReference type="ARBA" id="ARBA00023069"/>
    </source>
</evidence>
<keyword evidence="3" id="KW-0963">Cytoplasm</keyword>
<evidence type="ECO:0000313" key="14">
    <source>
        <dbReference type="Proteomes" id="UP000037510"/>
    </source>
</evidence>
<keyword evidence="4" id="KW-0853">WD repeat</keyword>
<protein>
    <submittedName>
        <fullName evidence="13">Putative dynein intermediate chain 3, ciliary</fullName>
    </submittedName>
</protein>
<name>A0A0L7LSC4_OPEBR</name>
<dbReference type="InterPro" id="IPR036322">
    <property type="entry name" value="WD40_repeat_dom_sf"/>
</dbReference>
<sequence length="195" mass="22199">MVGTETGLNFLTVGDWTARVWSEDCRESSILWTYSHRTKLTDGAWNPVRFSVMLVTQWDGCLSSWDLLRRRSAPIVTAQLCDEPLLCVRPHEGGLLVACGSSRGTVYLAELSTNLGTADKNDKQLLTHILDRENKRERILESRMREIRLKMRQDRDGGPQALESDATTTDKDLEEATDEYMQTIKELKEQQKAIP</sequence>
<evidence type="ECO:0000256" key="11">
    <source>
        <dbReference type="ARBA" id="ARBA00023273"/>
    </source>
</evidence>
<proteinExistence type="inferred from homology"/>
<dbReference type="PANTHER" id="PTHR12442:SF7">
    <property type="entry name" value="DYNEIN AXONEMAL INTERMEDIATE CHAIN 2"/>
    <property type="match status" value="1"/>
</dbReference>
<keyword evidence="10" id="KW-0206">Cytoskeleton</keyword>
<dbReference type="GO" id="GO:0036157">
    <property type="term" value="C:outer dynein arm"/>
    <property type="evidence" value="ECO:0007669"/>
    <property type="project" value="TreeGrafter"/>
</dbReference>
<evidence type="ECO:0000256" key="7">
    <source>
        <dbReference type="ARBA" id="ARBA00023017"/>
    </source>
</evidence>
<organism evidence="13 14">
    <name type="scientific">Operophtera brumata</name>
    <name type="common">Winter moth</name>
    <name type="synonym">Phalaena brumata</name>
    <dbReference type="NCBI Taxonomy" id="104452"/>
    <lineage>
        <taxon>Eukaryota</taxon>
        <taxon>Metazoa</taxon>
        <taxon>Ecdysozoa</taxon>
        <taxon>Arthropoda</taxon>
        <taxon>Hexapoda</taxon>
        <taxon>Insecta</taxon>
        <taxon>Pterygota</taxon>
        <taxon>Neoptera</taxon>
        <taxon>Endopterygota</taxon>
        <taxon>Lepidoptera</taxon>
        <taxon>Glossata</taxon>
        <taxon>Ditrysia</taxon>
        <taxon>Geometroidea</taxon>
        <taxon>Geometridae</taxon>
        <taxon>Larentiinae</taxon>
        <taxon>Operophtera</taxon>
    </lineage>
</organism>
<evidence type="ECO:0000256" key="3">
    <source>
        <dbReference type="ARBA" id="ARBA00022490"/>
    </source>
</evidence>
<dbReference type="Gene3D" id="2.130.10.10">
    <property type="entry name" value="YVTN repeat-like/Quinoprotein amine dehydrogenase"/>
    <property type="match status" value="1"/>
</dbReference>